<dbReference type="EMBL" id="CAMGYJ010000003">
    <property type="protein sequence ID" value="CAI0395041.1"/>
    <property type="molecule type" value="Genomic_DNA"/>
</dbReference>
<name>A0AAV0IBL9_9ROSI</name>
<dbReference type="AlphaFoldDB" id="A0AAV0IBL9"/>
<organism evidence="2 4">
    <name type="scientific">Linum tenue</name>
    <dbReference type="NCBI Taxonomy" id="586396"/>
    <lineage>
        <taxon>Eukaryota</taxon>
        <taxon>Viridiplantae</taxon>
        <taxon>Streptophyta</taxon>
        <taxon>Embryophyta</taxon>
        <taxon>Tracheophyta</taxon>
        <taxon>Spermatophyta</taxon>
        <taxon>Magnoliopsida</taxon>
        <taxon>eudicotyledons</taxon>
        <taxon>Gunneridae</taxon>
        <taxon>Pentapetalae</taxon>
        <taxon>rosids</taxon>
        <taxon>fabids</taxon>
        <taxon>Malpighiales</taxon>
        <taxon>Linaceae</taxon>
        <taxon>Linum</taxon>
    </lineage>
</organism>
<evidence type="ECO:0000256" key="1">
    <source>
        <dbReference type="SAM" id="SignalP"/>
    </source>
</evidence>
<feature type="signal peptide" evidence="1">
    <location>
        <begin position="1"/>
        <end position="21"/>
    </location>
</feature>
<accession>A0AAV0IBL9</accession>
<dbReference type="EMBL" id="CAMGYJ010000003">
    <property type="protein sequence ID" value="CAI0395091.1"/>
    <property type="molecule type" value="Genomic_DNA"/>
</dbReference>
<comment type="caution">
    <text evidence="2">The sequence shown here is derived from an EMBL/GenBank/DDBJ whole genome shotgun (WGS) entry which is preliminary data.</text>
</comment>
<keyword evidence="1" id="KW-0732">Signal</keyword>
<sequence length="76" mass="8205">MAKSSAIYFMLALLFFAFSGGAKMTVEAKHCSALWDCSGGDDQCWNECKSRYGGQGLCDLGTAPGVPRQCFCAYEC</sequence>
<evidence type="ECO:0000313" key="4">
    <source>
        <dbReference type="Proteomes" id="UP001154282"/>
    </source>
</evidence>
<gene>
    <name evidence="2" type="ORF">LITE_LOCUS8568</name>
    <name evidence="3" type="ORF">LITE_LOCUS8584</name>
</gene>
<evidence type="ECO:0000313" key="2">
    <source>
        <dbReference type="EMBL" id="CAI0395041.1"/>
    </source>
</evidence>
<proteinExistence type="predicted"/>
<evidence type="ECO:0000313" key="3">
    <source>
        <dbReference type="EMBL" id="CAI0395091.1"/>
    </source>
</evidence>
<dbReference type="Proteomes" id="UP001154282">
    <property type="component" value="Unassembled WGS sequence"/>
</dbReference>
<keyword evidence="4" id="KW-1185">Reference proteome</keyword>
<feature type="chain" id="PRO_5044713633" evidence="1">
    <location>
        <begin position="22"/>
        <end position="76"/>
    </location>
</feature>
<reference evidence="2" key="1">
    <citation type="submission" date="2022-08" db="EMBL/GenBank/DDBJ databases">
        <authorList>
            <person name="Gutierrez-Valencia J."/>
        </authorList>
    </citation>
    <scope>NUCLEOTIDE SEQUENCE</scope>
</reference>
<protein>
    <submittedName>
        <fullName evidence="2">Uncharacterized protein</fullName>
    </submittedName>
</protein>